<reference evidence="3 4" key="1">
    <citation type="submission" date="2016-10" db="EMBL/GenBank/DDBJ databases">
        <authorList>
            <person name="de Groot N.N."/>
        </authorList>
    </citation>
    <scope>NUCLEOTIDE SEQUENCE [LARGE SCALE GENOMIC DNA]</scope>
    <source>
        <strain evidence="3 4">DSM 1283</strain>
    </source>
</reference>
<dbReference type="Pfam" id="PF00144">
    <property type="entry name" value="Beta-lactamase"/>
    <property type="match status" value="1"/>
</dbReference>
<dbReference type="InterPro" id="IPR050789">
    <property type="entry name" value="Diverse_Enzym_Activities"/>
</dbReference>
<protein>
    <submittedName>
        <fullName evidence="3">CubicO group peptidase, beta-lactamase class C family</fullName>
    </submittedName>
</protein>
<dbReference type="PANTHER" id="PTHR43283:SF11">
    <property type="entry name" value="BETA-LACTAMASE-RELATED DOMAIN-CONTAINING PROTEIN"/>
    <property type="match status" value="1"/>
</dbReference>
<evidence type="ECO:0000313" key="3">
    <source>
        <dbReference type="EMBL" id="SFO25819.1"/>
    </source>
</evidence>
<gene>
    <name evidence="3" type="ORF">SAMN04489757_11551</name>
</gene>
<evidence type="ECO:0000313" key="4">
    <source>
        <dbReference type="Proteomes" id="UP000198806"/>
    </source>
</evidence>
<dbReference type="SUPFAM" id="SSF56601">
    <property type="entry name" value="beta-lactamase/transpeptidase-like"/>
    <property type="match status" value="1"/>
</dbReference>
<dbReference type="STRING" id="1527.SAMN04489757_11551"/>
<dbReference type="OrthoDB" id="9797709at2"/>
<proteinExistence type="predicted"/>
<evidence type="ECO:0000256" key="1">
    <source>
        <dbReference type="ARBA" id="ARBA00022801"/>
    </source>
</evidence>
<organism evidence="3 4">
    <name type="scientific">Anaerocolumna aminovalerica</name>
    <dbReference type="NCBI Taxonomy" id="1527"/>
    <lineage>
        <taxon>Bacteria</taxon>
        <taxon>Bacillati</taxon>
        <taxon>Bacillota</taxon>
        <taxon>Clostridia</taxon>
        <taxon>Lachnospirales</taxon>
        <taxon>Lachnospiraceae</taxon>
        <taxon>Anaerocolumna</taxon>
    </lineage>
</organism>
<sequence length="343" mass="39206">MKEKVKSFLKESIKEKVFTGASYAIRKGDMLTINSIGTLGETDQLVNNDTLFDIASCTKLFVSLAFMRLMEEGKLALTDTVERYLPSWRDHQAGKITMFQLLTHTSMLPAYIPLYEISKDREGALEMLKHILPRKSSGVEYSCLGFIILGRVLEEVTELPLEEVISCYITHPLGMSNTMYCPIRKNRDNIMPTEYCQWRNRRLIGEVHDENAYHMGGVSGNAGLFSNITDMCRMADAMLWKEEKDQTGRLLDKKTISIMTKNYTGKYEENRGLGWCIKNTPDMTAGEYFSDSSFGHTGYTGTSVWIDPVKDSYAILLTNRVYYSRDVDKIRHVRQVFHNLGML</sequence>
<evidence type="ECO:0000259" key="2">
    <source>
        <dbReference type="Pfam" id="PF00144"/>
    </source>
</evidence>
<dbReference type="InterPro" id="IPR012338">
    <property type="entry name" value="Beta-lactam/transpept-like"/>
</dbReference>
<name>A0A1I5FQE9_9FIRM</name>
<keyword evidence="4" id="KW-1185">Reference proteome</keyword>
<dbReference type="InterPro" id="IPR001466">
    <property type="entry name" value="Beta-lactam-related"/>
</dbReference>
<dbReference type="GO" id="GO:0016787">
    <property type="term" value="F:hydrolase activity"/>
    <property type="evidence" value="ECO:0007669"/>
    <property type="project" value="UniProtKB-KW"/>
</dbReference>
<feature type="domain" description="Beta-lactamase-related" evidence="2">
    <location>
        <begin position="9"/>
        <end position="332"/>
    </location>
</feature>
<dbReference type="PANTHER" id="PTHR43283">
    <property type="entry name" value="BETA-LACTAMASE-RELATED"/>
    <property type="match status" value="1"/>
</dbReference>
<accession>A0A1I5FQE9</accession>
<dbReference type="Gene3D" id="3.40.710.10">
    <property type="entry name" value="DD-peptidase/beta-lactamase superfamily"/>
    <property type="match status" value="1"/>
</dbReference>
<dbReference type="AlphaFoldDB" id="A0A1I5FQE9"/>
<dbReference type="Proteomes" id="UP000198806">
    <property type="component" value="Unassembled WGS sequence"/>
</dbReference>
<dbReference type="RefSeq" id="WP_091686619.1">
    <property type="nucleotide sequence ID" value="NZ_BAABFM010000024.1"/>
</dbReference>
<keyword evidence="1" id="KW-0378">Hydrolase</keyword>
<dbReference type="EMBL" id="FOWD01000015">
    <property type="protein sequence ID" value="SFO25819.1"/>
    <property type="molecule type" value="Genomic_DNA"/>
</dbReference>